<dbReference type="AlphaFoldDB" id="A0A2R6XDK8"/>
<name>A0A2R6XDK8_MARPO</name>
<gene>
    <name evidence="1" type="ORF">MARPO_0021s0052</name>
</gene>
<dbReference type="EMBL" id="KZ772693">
    <property type="protein sequence ID" value="PTQ44183.1"/>
    <property type="molecule type" value="Genomic_DNA"/>
</dbReference>
<evidence type="ECO:0000313" key="1">
    <source>
        <dbReference type="EMBL" id="PTQ44183.1"/>
    </source>
</evidence>
<dbReference type="Proteomes" id="UP000244005">
    <property type="component" value="Unassembled WGS sequence"/>
</dbReference>
<protein>
    <submittedName>
        <fullName evidence="1">Uncharacterized protein</fullName>
    </submittedName>
</protein>
<proteinExistence type="predicted"/>
<reference evidence="2" key="1">
    <citation type="journal article" date="2017" name="Cell">
        <title>Insights into land plant evolution garnered from the Marchantia polymorpha genome.</title>
        <authorList>
            <person name="Bowman J.L."/>
            <person name="Kohchi T."/>
            <person name="Yamato K.T."/>
            <person name="Jenkins J."/>
            <person name="Shu S."/>
            <person name="Ishizaki K."/>
            <person name="Yamaoka S."/>
            <person name="Nishihama R."/>
            <person name="Nakamura Y."/>
            <person name="Berger F."/>
            <person name="Adam C."/>
            <person name="Aki S.S."/>
            <person name="Althoff F."/>
            <person name="Araki T."/>
            <person name="Arteaga-Vazquez M.A."/>
            <person name="Balasubrmanian S."/>
            <person name="Barry K."/>
            <person name="Bauer D."/>
            <person name="Boehm C.R."/>
            <person name="Briginshaw L."/>
            <person name="Caballero-Perez J."/>
            <person name="Catarino B."/>
            <person name="Chen F."/>
            <person name="Chiyoda S."/>
            <person name="Chovatia M."/>
            <person name="Davies K.M."/>
            <person name="Delmans M."/>
            <person name="Demura T."/>
            <person name="Dierschke T."/>
            <person name="Dolan L."/>
            <person name="Dorantes-Acosta A.E."/>
            <person name="Eklund D.M."/>
            <person name="Florent S.N."/>
            <person name="Flores-Sandoval E."/>
            <person name="Fujiyama A."/>
            <person name="Fukuzawa H."/>
            <person name="Galik B."/>
            <person name="Grimanelli D."/>
            <person name="Grimwood J."/>
            <person name="Grossniklaus U."/>
            <person name="Hamada T."/>
            <person name="Haseloff J."/>
            <person name="Hetherington A.J."/>
            <person name="Higo A."/>
            <person name="Hirakawa Y."/>
            <person name="Hundley H.N."/>
            <person name="Ikeda Y."/>
            <person name="Inoue K."/>
            <person name="Inoue S.I."/>
            <person name="Ishida S."/>
            <person name="Jia Q."/>
            <person name="Kakita M."/>
            <person name="Kanazawa T."/>
            <person name="Kawai Y."/>
            <person name="Kawashima T."/>
            <person name="Kennedy M."/>
            <person name="Kinose K."/>
            <person name="Kinoshita T."/>
            <person name="Kohara Y."/>
            <person name="Koide E."/>
            <person name="Komatsu K."/>
            <person name="Kopischke S."/>
            <person name="Kubo M."/>
            <person name="Kyozuka J."/>
            <person name="Lagercrantz U."/>
            <person name="Lin S.S."/>
            <person name="Lindquist E."/>
            <person name="Lipzen A.M."/>
            <person name="Lu C.W."/>
            <person name="De Luna E."/>
            <person name="Martienssen R.A."/>
            <person name="Minamino N."/>
            <person name="Mizutani M."/>
            <person name="Mizutani M."/>
            <person name="Mochizuki N."/>
            <person name="Monte I."/>
            <person name="Mosher R."/>
            <person name="Nagasaki H."/>
            <person name="Nakagami H."/>
            <person name="Naramoto S."/>
            <person name="Nishitani K."/>
            <person name="Ohtani M."/>
            <person name="Okamoto T."/>
            <person name="Okumura M."/>
            <person name="Phillips J."/>
            <person name="Pollak B."/>
            <person name="Reinders A."/>
            <person name="Rovekamp M."/>
            <person name="Sano R."/>
            <person name="Sawa S."/>
            <person name="Schmid M.W."/>
            <person name="Shirakawa M."/>
            <person name="Solano R."/>
            <person name="Spunde A."/>
            <person name="Suetsugu N."/>
            <person name="Sugano S."/>
            <person name="Sugiyama A."/>
            <person name="Sun R."/>
            <person name="Suzuki Y."/>
            <person name="Takenaka M."/>
            <person name="Takezawa D."/>
            <person name="Tomogane H."/>
            <person name="Tsuzuki M."/>
            <person name="Ueda T."/>
            <person name="Umeda M."/>
            <person name="Ward J.M."/>
            <person name="Watanabe Y."/>
            <person name="Yazaki K."/>
            <person name="Yokoyama R."/>
            <person name="Yoshitake Y."/>
            <person name="Yotsui I."/>
            <person name="Zachgo S."/>
            <person name="Schmutz J."/>
        </authorList>
    </citation>
    <scope>NUCLEOTIDE SEQUENCE [LARGE SCALE GENOMIC DNA]</scope>
    <source>
        <strain evidence="2">Tak-1</strain>
    </source>
</reference>
<evidence type="ECO:0000313" key="2">
    <source>
        <dbReference type="Proteomes" id="UP000244005"/>
    </source>
</evidence>
<sequence length="48" mass="5278">MANKCCILLVPWLRIVPTLHLTRSPLVHALSSCPCFIGAQVGFDKDNV</sequence>
<keyword evidence="2" id="KW-1185">Reference proteome</keyword>
<organism evidence="1 2">
    <name type="scientific">Marchantia polymorpha</name>
    <name type="common">Common liverwort</name>
    <name type="synonym">Marchantia aquatica</name>
    <dbReference type="NCBI Taxonomy" id="3197"/>
    <lineage>
        <taxon>Eukaryota</taxon>
        <taxon>Viridiplantae</taxon>
        <taxon>Streptophyta</taxon>
        <taxon>Embryophyta</taxon>
        <taxon>Marchantiophyta</taxon>
        <taxon>Marchantiopsida</taxon>
        <taxon>Marchantiidae</taxon>
        <taxon>Marchantiales</taxon>
        <taxon>Marchantiaceae</taxon>
        <taxon>Marchantia</taxon>
    </lineage>
</organism>
<accession>A0A2R6XDK8</accession>
<dbReference type="Gramene" id="Mp2g05970.1">
    <property type="protein sequence ID" value="Mp2g05970.1.cds"/>
    <property type="gene ID" value="Mp2g05970"/>
</dbReference>